<dbReference type="Proteomes" id="UP000000599">
    <property type="component" value="Chromosome F"/>
</dbReference>
<evidence type="ECO:0000259" key="1">
    <source>
        <dbReference type="PROSITE" id="PS50076"/>
    </source>
</evidence>
<evidence type="ECO:0000313" key="3">
    <source>
        <dbReference type="Proteomes" id="UP000000599"/>
    </source>
</evidence>
<reference evidence="2 3" key="1">
    <citation type="journal article" date="2004" name="Nature">
        <title>Genome evolution in yeasts.</title>
        <authorList>
            <consortium name="Genolevures"/>
            <person name="Dujon B."/>
            <person name="Sherman D."/>
            <person name="Fischer G."/>
            <person name="Durrens P."/>
            <person name="Casaregola S."/>
            <person name="Lafontaine I."/>
            <person name="de Montigny J."/>
            <person name="Marck C."/>
            <person name="Neuveglise C."/>
            <person name="Talla E."/>
            <person name="Goffard N."/>
            <person name="Frangeul L."/>
            <person name="Aigle M."/>
            <person name="Anthouard V."/>
            <person name="Babour A."/>
            <person name="Barbe V."/>
            <person name="Barnay S."/>
            <person name="Blanchin S."/>
            <person name="Beckerich J.M."/>
            <person name="Beyne E."/>
            <person name="Bleykasten C."/>
            <person name="Boisrame A."/>
            <person name="Boyer J."/>
            <person name="Cattolico L."/>
            <person name="Confanioleri F."/>
            <person name="de Daruvar A."/>
            <person name="Despons L."/>
            <person name="Fabre E."/>
            <person name="Fairhead C."/>
            <person name="Ferry-Dumazet H."/>
            <person name="Groppi A."/>
            <person name="Hantraye F."/>
            <person name="Hennequin C."/>
            <person name="Jauniaux N."/>
            <person name="Joyet P."/>
            <person name="Kachouri R."/>
            <person name="Kerrest A."/>
            <person name="Koszul R."/>
            <person name="Lemaire M."/>
            <person name="Lesur I."/>
            <person name="Ma L."/>
            <person name="Muller H."/>
            <person name="Nicaud J.M."/>
            <person name="Nikolski M."/>
            <person name="Oztas S."/>
            <person name="Ozier-Kalogeropoulos O."/>
            <person name="Pellenz S."/>
            <person name="Potier S."/>
            <person name="Richard G.F."/>
            <person name="Straub M.L."/>
            <person name="Suleau A."/>
            <person name="Swennene D."/>
            <person name="Tekaia F."/>
            <person name="Wesolowski-Louvel M."/>
            <person name="Westhof E."/>
            <person name="Wirth B."/>
            <person name="Zeniou-Meyer M."/>
            <person name="Zivanovic I."/>
            <person name="Bolotin-Fukuhara M."/>
            <person name="Thierry A."/>
            <person name="Bouchier C."/>
            <person name="Caudron B."/>
            <person name="Scarpelli C."/>
            <person name="Gaillardin C."/>
            <person name="Weissenbach J."/>
            <person name="Wincker P."/>
            <person name="Souciet J.L."/>
        </authorList>
    </citation>
    <scope>NUCLEOTIDE SEQUENCE [LARGE SCALE GENOMIC DNA]</scope>
    <source>
        <strain evidence="3">ATCC 36239 / CBS 767 / BCRC 21394 / JCM 1990 / NBRC 0083 / IGC 2968</strain>
    </source>
</reference>
<dbReference type="PROSITE" id="PS50076">
    <property type="entry name" value="DNAJ_2"/>
    <property type="match status" value="1"/>
</dbReference>
<dbReference type="PROSITE" id="PS00636">
    <property type="entry name" value="DNAJ_1"/>
    <property type="match status" value="1"/>
</dbReference>
<dbReference type="InterPro" id="IPR036869">
    <property type="entry name" value="J_dom_sf"/>
</dbReference>
<dbReference type="OrthoDB" id="445556at2759"/>
<feature type="domain" description="J" evidence="1">
    <location>
        <begin position="49"/>
        <end position="133"/>
    </location>
</feature>
<dbReference type="FunCoup" id="Q6BK63">
    <property type="interactions" value="22"/>
</dbReference>
<protein>
    <submittedName>
        <fullName evidence="2">DEHA2F24552p</fullName>
    </submittedName>
</protein>
<name>Q6BK63_DEBHA</name>
<dbReference type="VEuPathDB" id="FungiDB:DEHA2F24552g"/>
<dbReference type="EMBL" id="CR382138">
    <property type="protein sequence ID" value="CAG89819.2"/>
    <property type="molecule type" value="Genomic_DNA"/>
</dbReference>
<dbReference type="Gene3D" id="1.10.287.110">
    <property type="entry name" value="DnaJ domain"/>
    <property type="match status" value="1"/>
</dbReference>
<evidence type="ECO:0000313" key="2">
    <source>
        <dbReference type="EMBL" id="CAG89819.2"/>
    </source>
</evidence>
<dbReference type="STRING" id="284592.Q6BK63"/>
<accession>Q6BK63</accession>
<dbReference type="AlphaFoldDB" id="Q6BK63"/>
<organism evidence="2 3">
    <name type="scientific">Debaryomyces hansenii (strain ATCC 36239 / CBS 767 / BCRC 21394 / JCM 1990 / NBRC 0083 / IGC 2968)</name>
    <name type="common">Yeast</name>
    <name type="synonym">Torulaspora hansenii</name>
    <dbReference type="NCBI Taxonomy" id="284592"/>
    <lineage>
        <taxon>Eukaryota</taxon>
        <taxon>Fungi</taxon>
        <taxon>Dikarya</taxon>
        <taxon>Ascomycota</taxon>
        <taxon>Saccharomycotina</taxon>
        <taxon>Pichiomycetes</taxon>
        <taxon>Debaryomycetaceae</taxon>
        <taxon>Debaryomyces</taxon>
    </lineage>
</organism>
<dbReference type="GeneID" id="2903851"/>
<dbReference type="HOGENOM" id="CLU_927848_0_0_1"/>
<dbReference type="InterPro" id="IPR001623">
    <property type="entry name" value="DnaJ_domain"/>
</dbReference>
<dbReference type="KEGG" id="dha:DEHA2F24552g"/>
<dbReference type="InParanoid" id="Q6BK63"/>
<dbReference type="OMA" id="NAGTWED"/>
<dbReference type="InterPro" id="IPR018253">
    <property type="entry name" value="DnaJ_domain_CS"/>
</dbReference>
<keyword evidence="3" id="KW-1185">Reference proteome</keyword>
<dbReference type="RefSeq" id="XP_461408.2">
    <property type="nucleotide sequence ID" value="XM_461408.2"/>
</dbReference>
<dbReference type="eggNOG" id="ENOG502RYTK">
    <property type="taxonomic scope" value="Eukaryota"/>
</dbReference>
<proteinExistence type="predicted"/>
<sequence length="299" mass="35694">MVVNIHCIMRRSYIRSNLIMVRTYATASEPIDHHSKNNLQPWPTSKKPTPYEIFQIDPKDENLSVLEFNKILKRIHSNYVKIYHPDISSNIEILDSKQQPLTSQMKRDRFDQIMTAYELLKDPRRRTAYNRYKGTSWDSYSTQKSTSWDSYRMANAHRQKYKFENDEEFWRAGTWEDYYKMKFKRKPPTKEELNKNKYKILAGVLAVVGLTSGLEVMLALNKTKEVQRQNTLSNLRSMQDLQRSQDNYGEDTTRFSRIRRFLLQRRSAFVNADDANFEKLKNEDSRVLRKYAQQQVDKF</sequence>
<gene>
    <name evidence="2" type="ordered locus">DEHA2F24552g</name>
</gene>
<dbReference type="SUPFAM" id="SSF46565">
    <property type="entry name" value="Chaperone J-domain"/>
    <property type="match status" value="1"/>
</dbReference>